<reference evidence="1" key="1">
    <citation type="submission" date="2018-10" db="EMBL/GenBank/DDBJ databases">
        <title>Acidithiobacillus sulfuriphilus sp. nov.: an extremely acidophilic sulfur-oxidizing chemolithotroph isolated from a neutral pH environment.</title>
        <authorList>
            <person name="Falagan C."/>
            <person name="Moya-Beltran A."/>
            <person name="Quatrini R."/>
            <person name="Johnson D.B."/>
        </authorList>
    </citation>
    <scope>NUCLEOTIDE SEQUENCE [LARGE SCALE GENOMIC DNA]</scope>
    <source>
        <strain evidence="1">CJ-2</strain>
    </source>
</reference>
<protein>
    <submittedName>
        <fullName evidence="1">Uncharacterized protein</fullName>
    </submittedName>
</protein>
<dbReference type="AlphaFoldDB" id="A0A3M8RPH1"/>
<dbReference type="OrthoDB" id="4528132at2"/>
<comment type="caution">
    <text evidence="1">The sequence shown here is derived from an EMBL/GenBank/DDBJ whole genome shotgun (WGS) entry which is preliminary data.</text>
</comment>
<gene>
    <name evidence="1" type="ORF">EC580_01945</name>
</gene>
<proteinExistence type="predicted"/>
<organism evidence="1">
    <name type="scientific">Acidithiobacillus sulfuriphilus</name>
    <dbReference type="NCBI Taxonomy" id="1867749"/>
    <lineage>
        <taxon>Bacteria</taxon>
        <taxon>Pseudomonadati</taxon>
        <taxon>Pseudomonadota</taxon>
        <taxon>Acidithiobacillia</taxon>
        <taxon>Acidithiobacillales</taxon>
        <taxon>Acidithiobacillaceae</taxon>
        <taxon>Acidithiobacillus</taxon>
    </lineage>
</organism>
<evidence type="ECO:0000313" key="1">
    <source>
        <dbReference type="EMBL" id="RNF70271.1"/>
    </source>
</evidence>
<dbReference type="RefSeq" id="WP_123101704.1">
    <property type="nucleotide sequence ID" value="NZ_CP127527.1"/>
</dbReference>
<name>A0A3M8RPH1_9PROT</name>
<accession>A0A3M8RPH1</accession>
<sequence length="456" mass="51726">MPKSHGLIIHFDEEKRGDFLQAEKESQSFSDALSTYDWEIRQRQIVLISFSGTTIDYICLATKGNRVATAKSRVEFYDLVRLESISVRDIEQLLGENTKLQFMRSSSGRGGSIPEKTWDETLSAIKKLRPNQVGEIDRLISLVTIAKYRLTGEAAEVFLQEREALGAALDIFSGSNQLRKDVFRAWAPNLDEVQDYNDAEQVAKLSPKPGGSSFFLSGISKRHIQEESAIQHDLFNWKNEKASLHSMGVSTFNQGSRILEVVYANKNDLEKTLGVDLIYYNQEFHSFVLVQYKLMKDHNEEEGYYYRPDNQLKKEVDRMNQFYERHGGIESIKTHKEYRINSDGFFFKLVPNKGIQAASEQLISGMYLTRKYMNFLLGDDGPKGKQGGALISFNNSPRYVTNTEFVNFVNRGWVGSNCEQSDVLSDLIRSFLNAGQAVLVATEIDTANKSMKSDAA</sequence>
<dbReference type="EMBL" id="RIZI01000104">
    <property type="protein sequence ID" value="RNF70271.1"/>
    <property type="molecule type" value="Genomic_DNA"/>
</dbReference>